<dbReference type="AlphaFoldDB" id="A0A9N7MUQ9"/>
<accession>A0A9N7MUQ9</accession>
<dbReference type="PANTHER" id="PTHR12161">
    <property type="entry name" value="IST1 FAMILY MEMBER"/>
    <property type="match status" value="1"/>
</dbReference>
<dbReference type="Gene3D" id="1.20.1260.60">
    <property type="entry name" value="Vacuolar protein sorting-associated protein Ist1"/>
    <property type="match status" value="1"/>
</dbReference>
<dbReference type="PANTHER" id="PTHR12161:SF14">
    <property type="entry name" value="REGULATOR OF VPS4 ACTIVITY IN THE MVB PATHWAY PROTEIN"/>
    <property type="match status" value="1"/>
</dbReference>
<feature type="compositionally biased region" description="Polar residues" evidence="2">
    <location>
        <begin position="288"/>
        <end position="299"/>
    </location>
</feature>
<reference evidence="3" key="1">
    <citation type="submission" date="2019-12" db="EMBL/GenBank/DDBJ databases">
        <authorList>
            <person name="Scholes J."/>
        </authorList>
    </citation>
    <scope>NUCLEOTIDE SEQUENCE</scope>
</reference>
<evidence type="ECO:0000313" key="3">
    <source>
        <dbReference type="EMBL" id="CAA0813447.1"/>
    </source>
</evidence>
<organism evidence="3 4">
    <name type="scientific">Striga hermonthica</name>
    <name type="common">Purple witchweed</name>
    <name type="synonym">Buchnera hermonthica</name>
    <dbReference type="NCBI Taxonomy" id="68872"/>
    <lineage>
        <taxon>Eukaryota</taxon>
        <taxon>Viridiplantae</taxon>
        <taxon>Streptophyta</taxon>
        <taxon>Embryophyta</taxon>
        <taxon>Tracheophyta</taxon>
        <taxon>Spermatophyta</taxon>
        <taxon>Magnoliopsida</taxon>
        <taxon>eudicotyledons</taxon>
        <taxon>Gunneridae</taxon>
        <taxon>Pentapetalae</taxon>
        <taxon>asterids</taxon>
        <taxon>lamiids</taxon>
        <taxon>Lamiales</taxon>
        <taxon>Orobanchaceae</taxon>
        <taxon>Buchnereae</taxon>
        <taxon>Striga</taxon>
    </lineage>
</organism>
<sequence length="532" mass="60823">MLDGILGRGFSVKCKSLMKTTRARIEVVRKRADAKQRFLKEDLAKLLSNGLDINAYGRTEGFVAGMNILFCYDFVEQCCEYTAKQLLRMQKQGECPEECREPVACLMYAAARFSDLPELRELRDIFEQRYGNCLEAFVNQKFVEKLASRPATSEKRLKVLQDIASEFSIKWDSRGFERRMTAPSAVAQVRLQKVDVVKQSPGLLEERKGRIREGGADNNSRRDEAYEVTEYKEKSALRRDRRTDLKQSYPIEKGDPKLKVEKSNTPHHEKVFADSRSVATRHAGPSNGICNPSKGESQKTVFREKVVELAPNRLEPLGRTENDIPSSALPPPYVKSNDKNIPPPPYMKTKEDKYGHDKEDKNGHVKEPEAIPPLPRPRSSRKKHHKLPNDSTDEEHGAVLGRRREHSRKGLQILFDEDHHQRKDDEERMIDKLLMHYSKKPSSYKDAGTLRKRSPRKKQNPDLGESSAAAYPTRSVSLPHEQHHQPTSPQPEKKVFTRANTFEPDRNQARHVHPKLPDYDDLAARFAALKGG</sequence>
<comment type="similarity">
    <text evidence="1">Belongs to the IST1 family.</text>
</comment>
<dbReference type="Pfam" id="PF03398">
    <property type="entry name" value="Ist1"/>
    <property type="match status" value="1"/>
</dbReference>
<gene>
    <name evidence="3" type="ORF">SHERM_14006</name>
</gene>
<feature type="region of interest" description="Disordered" evidence="2">
    <location>
        <begin position="280"/>
        <end position="299"/>
    </location>
</feature>
<feature type="compositionally biased region" description="Basic and acidic residues" evidence="2">
    <location>
        <begin position="348"/>
        <end position="369"/>
    </location>
</feature>
<comment type="caution">
    <text evidence="3">The sequence shown here is derived from an EMBL/GenBank/DDBJ whole genome shotgun (WGS) entry which is preliminary data.</text>
</comment>
<dbReference type="InterPro" id="IPR005061">
    <property type="entry name" value="Ist1"/>
</dbReference>
<dbReference type="Proteomes" id="UP001153555">
    <property type="component" value="Unassembled WGS sequence"/>
</dbReference>
<feature type="compositionally biased region" description="Basic and acidic residues" evidence="2">
    <location>
        <begin position="416"/>
        <end position="434"/>
    </location>
</feature>
<feature type="region of interest" description="Disordered" evidence="2">
    <location>
        <begin position="313"/>
        <end position="516"/>
    </location>
</feature>
<name>A0A9N7MUQ9_STRHE</name>
<evidence type="ECO:0000313" key="4">
    <source>
        <dbReference type="Proteomes" id="UP001153555"/>
    </source>
</evidence>
<dbReference type="GO" id="GO:0015031">
    <property type="term" value="P:protein transport"/>
    <property type="evidence" value="ECO:0007669"/>
    <property type="project" value="InterPro"/>
</dbReference>
<dbReference type="FunFam" id="1.20.1260.60:FF:000002">
    <property type="entry name" value="Vacuolar protein sorting-associated protein IST1"/>
    <property type="match status" value="1"/>
</dbReference>
<protein>
    <submittedName>
        <fullName evidence="3">Regulator of Vps4 activity in the MVB pathway protein</fullName>
    </submittedName>
</protein>
<dbReference type="OrthoDB" id="29853at2759"/>
<evidence type="ECO:0000256" key="2">
    <source>
        <dbReference type="SAM" id="MobiDB-lite"/>
    </source>
</evidence>
<dbReference type="EMBL" id="CACSLK010011313">
    <property type="protein sequence ID" value="CAA0813447.1"/>
    <property type="molecule type" value="Genomic_DNA"/>
</dbReference>
<dbReference type="InterPro" id="IPR042277">
    <property type="entry name" value="IST1-like"/>
</dbReference>
<proteinExistence type="inferred from homology"/>
<keyword evidence="4" id="KW-1185">Reference proteome</keyword>
<evidence type="ECO:0000256" key="1">
    <source>
        <dbReference type="ARBA" id="ARBA00005536"/>
    </source>
</evidence>